<reference evidence="1 2" key="1">
    <citation type="submission" date="2024-01" db="EMBL/GenBank/DDBJ databases">
        <authorList>
            <person name="Alioto T."/>
            <person name="Alioto T."/>
            <person name="Gomez Garrido J."/>
        </authorList>
    </citation>
    <scope>NUCLEOTIDE SEQUENCE [LARGE SCALE GENOMIC DNA]</scope>
</reference>
<dbReference type="AlphaFoldDB" id="A0AAV1PWP5"/>
<evidence type="ECO:0000313" key="2">
    <source>
        <dbReference type="Proteomes" id="UP001314229"/>
    </source>
</evidence>
<name>A0AAV1PWP5_SCOSC</name>
<protein>
    <submittedName>
        <fullName evidence="1">Uncharacterized protein</fullName>
    </submittedName>
</protein>
<dbReference type="Proteomes" id="UP001314229">
    <property type="component" value="Unassembled WGS sequence"/>
</dbReference>
<accession>A0AAV1PWP5</accession>
<comment type="caution">
    <text evidence="1">The sequence shown here is derived from an EMBL/GenBank/DDBJ whole genome shotgun (WGS) entry which is preliminary data.</text>
</comment>
<feature type="non-terminal residue" evidence="1">
    <location>
        <position position="71"/>
    </location>
</feature>
<evidence type="ECO:0000313" key="1">
    <source>
        <dbReference type="EMBL" id="CAK6976148.1"/>
    </source>
</evidence>
<gene>
    <name evidence="1" type="ORF">FSCOSCO3_A009348</name>
</gene>
<keyword evidence="2" id="KW-1185">Reference proteome</keyword>
<sequence>MAEDCGREKFFGVITSVSSPDPPRVGSPHRRVQSAGEQLTRVLLVALSSRPASPHSLLLAILRPHRRFQSA</sequence>
<proteinExistence type="predicted"/>
<organism evidence="1 2">
    <name type="scientific">Scomber scombrus</name>
    <name type="common">Atlantic mackerel</name>
    <name type="synonym">Scomber vernalis</name>
    <dbReference type="NCBI Taxonomy" id="13677"/>
    <lineage>
        <taxon>Eukaryota</taxon>
        <taxon>Metazoa</taxon>
        <taxon>Chordata</taxon>
        <taxon>Craniata</taxon>
        <taxon>Vertebrata</taxon>
        <taxon>Euteleostomi</taxon>
        <taxon>Actinopterygii</taxon>
        <taxon>Neopterygii</taxon>
        <taxon>Teleostei</taxon>
        <taxon>Neoteleostei</taxon>
        <taxon>Acanthomorphata</taxon>
        <taxon>Pelagiaria</taxon>
        <taxon>Scombriformes</taxon>
        <taxon>Scombridae</taxon>
        <taxon>Scomber</taxon>
    </lineage>
</organism>
<dbReference type="EMBL" id="CAWUFR010000335">
    <property type="protein sequence ID" value="CAK6976148.1"/>
    <property type="molecule type" value="Genomic_DNA"/>
</dbReference>